<dbReference type="SUPFAM" id="SSF50156">
    <property type="entry name" value="PDZ domain-like"/>
    <property type="match status" value="1"/>
</dbReference>
<dbReference type="SMART" id="SM00228">
    <property type="entry name" value="PDZ"/>
    <property type="match status" value="1"/>
</dbReference>
<evidence type="ECO:0000256" key="1">
    <source>
        <dbReference type="ARBA" id="ARBA00010541"/>
    </source>
</evidence>
<dbReference type="InterPro" id="IPR001478">
    <property type="entry name" value="PDZ"/>
</dbReference>
<dbReference type="Gene3D" id="2.30.42.10">
    <property type="match status" value="1"/>
</dbReference>
<name>A0AA96WLL5_9CYAN</name>
<dbReference type="InterPro" id="IPR009003">
    <property type="entry name" value="Peptidase_S1_PA"/>
</dbReference>
<dbReference type="Gene3D" id="2.40.10.10">
    <property type="entry name" value="Trypsin-like serine proteases"/>
    <property type="match status" value="2"/>
</dbReference>
<dbReference type="InterPro" id="IPR036034">
    <property type="entry name" value="PDZ_sf"/>
</dbReference>
<dbReference type="CDD" id="cd06779">
    <property type="entry name" value="cpPDZ_Deg_HtrA-like"/>
    <property type="match status" value="1"/>
</dbReference>
<dbReference type="PRINTS" id="PR00834">
    <property type="entry name" value="PROTEASES2C"/>
</dbReference>
<evidence type="ECO:0000259" key="4">
    <source>
        <dbReference type="SMART" id="SM00228"/>
    </source>
</evidence>
<protein>
    <submittedName>
        <fullName evidence="5">Trypsin-like serine protease</fullName>
    </submittedName>
</protein>
<dbReference type="SUPFAM" id="SSF50494">
    <property type="entry name" value="Trypsin-like serine proteases"/>
    <property type="match status" value="1"/>
</dbReference>
<comment type="similarity">
    <text evidence="1">Belongs to the peptidase S1C family.</text>
</comment>
<dbReference type="Pfam" id="PF13365">
    <property type="entry name" value="Trypsin_2"/>
    <property type="match status" value="1"/>
</dbReference>
<evidence type="ECO:0000256" key="2">
    <source>
        <dbReference type="ARBA" id="ARBA00022670"/>
    </source>
</evidence>
<sequence length="342" mass="35979">MSHLTLISNENFETTAASVPHSVSDDALLDAYSQAVIRVAEQVGPSVVNIEVYQPQRRRHAVASEAQGNGSGFLITPDGYILTNSHVVHGASRIEVTLADGRKGTAELIGDDPDTDLAVIRIHAANLVPAKLGDSQAIRVGQLVVAIGNPYGFQATVTAGVVSALGRSLRARSGRLLNDVIQTDAALNPGNSGGPLVASNGEVIGVNTAIILPAQGICFATAINTAKFVTAALIMEGRIRRGYIGVSGQNVPLHRRLVRYHDLPVETGVLVLSTELGSPANQAGLIQGDVIVGLDDEPIASIDDLHRRLTGERVGLRSTLIVIRGTEKLQVTITPEESRSKG</sequence>
<keyword evidence="3" id="KW-0378">Hydrolase</keyword>
<dbReference type="PANTHER" id="PTHR43343">
    <property type="entry name" value="PEPTIDASE S12"/>
    <property type="match status" value="1"/>
</dbReference>
<dbReference type="RefSeq" id="WP_316435254.1">
    <property type="nucleotide sequence ID" value="NZ_CP053586.1"/>
</dbReference>
<dbReference type="EMBL" id="CP053586">
    <property type="protein sequence ID" value="WNZ23561.1"/>
    <property type="molecule type" value="Genomic_DNA"/>
</dbReference>
<proteinExistence type="inferred from homology"/>
<gene>
    <name evidence="5" type="ORF">HJG54_12335</name>
</gene>
<feature type="domain" description="PDZ" evidence="4">
    <location>
        <begin position="242"/>
        <end position="326"/>
    </location>
</feature>
<dbReference type="InterPro" id="IPR051201">
    <property type="entry name" value="Chloro_Bact_Ser_Proteases"/>
</dbReference>
<keyword evidence="2 5" id="KW-0645">Protease</keyword>
<dbReference type="Pfam" id="PF13180">
    <property type="entry name" value="PDZ_2"/>
    <property type="match status" value="1"/>
</dbReference>
<reference evidence="5" key="1">
    <citation type="submission" date="2020-05" db="EMBL/GenBank/DDBJ databases">
        <authorList>
            <person name="Zhu T."/>
            <person name="Keshari N."/>
            <person name="Lu X."/>
        </authorList>
    </citation>
    <scope>NUCLEOTIDE SEQUENCE</scope>
    <source>
        <strain evidence="5">NK1-12</strain>
    </source>
</reference>
<organism evidence="5">
    <name type="scientific">Leptolyngbya sp. NK1-12</name>
    <dbReference type="NCBI Taxonomy" id="2547451"/>
    <lineage>
        <taxon>Bacteria</taxon>
        <taxon>Bacillati</taxon>
        <taxon>Cyanobacteriota</taxon>
        <taxon>Cyanophyceae</taxon>
        <taxon>Leptolyngbyales</taxon>
        <taxon>Leptolyngbyaceae</taxon>
        <taxon>Leptolyngbya group</taxon>
        <taxon>Leptolyngbya</taxon>
    </lineage>
</organism>
<dbReference type="PANTHER" id="PTHR43343:SF3">
    <property type="entry name" value="PROTEASE DO-LIKE 8, CHLOROPLASTIC"/>
    <property type="match status" value="1"/>
</dbReference>
<dbReference type="InterPro" id="IPR001940">
    <property type="entry name" value="Peptidase_S1C"/>
</dbReference>
<accession>A0AA96WLL5</accession>
<dbReference type="AlphaFoldDB" id="A0AA96WLL5"/>
<evidence type="ECO:0000313" key="5">
    <source>
        <dbReference type="EMBL" id="WNZ23561.1"/>
    </source>
</evidence>
<dbReference type="InterPro" id="IPR043504">
    <property type="entry name" value="Peptidase_S1_PA_chymotrypsin"/>
</dbReference>
<dbReference type="GO" id="GO:0006508">
    <property type="term" value="P:proteolysis"/>
    <property type="evidence" value="ECO:0007669"/>
    <property type="project" value="UniProtKB-KW"/>
</dbReference>
<evidence type="ECO:0000256" key="3">
    <source>
        <dbReference type="ARBA" id="ARBA00022801"/>
    </source>
</evidence>
<dbReference type="GO" id="GO:0004252">
    <property type="term" value="F:serine-type endopeptidase activity"/>
    <property type="evidence" value="ECO:0007669"/>
    <property type="project" value="InterPro"/>
</dbReference>